<dbReference type="InterPro" id="IPR050130">
    <property type="entry name" value="ClpA_ClpB"/>
</dbReference>
<evidence type="ECO:0000256" key="5">
    <source>
        <dbReference type="ARBA" id="ARBA00023186"/>
    </source>
</evidence>
<dbReference type="GO" id="GO:0005737">
    <property type="term" value="C:cytoplasm"/>
    <property type="evidence" value="ECO:0007669"/>
    <property type="project" value="TreeGrafter"/>
</dbReference>
<dbReference type="PANTHER" id="PTHR11638:SF184">
    <property type="entry name" value="ATPASE WITH CHAPERONE ACTIVITY"/>
    <property type="match status" value="1"/>
</dbReference>
<evidence type="ECO:0000313" key="10">
    <source>
        <dbReference type="Proteomes" id="UP000272706"/>
    </source>
</evidence>
<evidence type="ECO:0000256" key="3">
    <source>
        <dbReference type="ARBA" id="ARBA00022741"/>
    </source>
</evidence>
<dbReference type="RefSeq" id="WP_120013815.1">
    <property type="nucleotide sequence ID" value="NZ_QZWZ01000005.1"/>
</dbReference>
<dbReference type="PROSITE" id="PS00870">
    <property type="entry name" value="CLPAB_1"/>
    <property type="match status" value="1"/>
</dbReference>
<feature type="compositionally biased region" description="Basic and acidic residues" evidence="6">
    <location>
        <begin position="560"/>
        <end position="574"/>
    </location>
</feature>
<dbReference type="NCBIfam" id="TIGR03345">
    <property type="entry name" value="VI_ClpV1"/>
    <property type="match status" value="1"/>
</dbReference>
<dbReference type="Proteomes" id="UP000272706">
    <property type="component" value="Unassembled WGS sequence"/>
</dbReference>
<dbReference type="Pfam" id="PF17871">
    <property type="entry name" value="AAA_lid_9"/>
    <property type="match status" value="1"/>
</dbReference>
<dbReference type="Gene3D" id="3.40.50.300">
    <property type="entry name" value="P-loop containing nucleotide triphosphate hydrolases"/>
    <property type="match status" value="3"/>
</dbReference>
<dbReference type="Pfam" id="PF10431">
    <property type="entry name" value="ClpB_D2-small"/>
    <property type="match status" value="1"/>
</dbReference>
<dbReference type="SMART" id="SM01086">
    <property type="entry name" value="ClpB_D2-small"/>
    <property type="match status" value="1"/>
</dbReference>
<feature type="region of interest" description="Disordered" evidence="6">
    <location>
        <begin position="543"/>
        <end position="584"/>
    </location>
</feature>
<dbReference type="GO" id="GO:0005524">
    <property type="term" value="F:ATP binding"/>
    <property type="evidence" value="ECO:0007669"/>
    <property type="project" value="UniProtKB-KW"/>
</dbReference>
<dbReference type="EMBL" id="QZWZ01000005">
    <property type="protein sequence ID" value="RJT40729.1"/>
    <property type="molecule type" value="Genomic_DNA"/>
</dbReference>
<dbReference type="FunFam" id="3.40.50.300:FF:000010">
    <property type="entry name" value="Chaperone clpB 1, putative"/>
    <property type="match status" value="1"/>
</dbReference>
<evidence type="ECO:0000256" key="1">
    <source>
        <dbReference type="ARBA" id="ARBA00008675"/>
    </source>
</evidence>
<name>A0A3A5KVX7_9HYPH</name>
<dbReference type="InterPro" id="IPR018368">
    <property type="entry name" value="ClpA/B_CS1"/>
</dbReference>
<dbReference type="InterPro" id="IPR003959">
    <property type="entry name" value="ATPase_AAA_core"/>
</dbReference>
<reference evidence="9 10" key="1">
    <citation type="submission" date="2018-09" db="EMBL/GenBank/DDBJ databases">
        <title>Mesorhizobium carmichaelinearum sp. nov. isolated from Carmichaelinea spp. root nodules in New Zealand.</title>
        <authorList>
            <person name="De Meyer S.E."/>
        </authorList>
    </citation>
    <scope>NUCLEOTIDE SEQUENCE [LARGE SCALE GENOMIC DNA]</scope>
    <source>
        <strain evidence="9 10">ICMP19557</strain>
    </source>
</reference>
<dbReference type="OrthoDB" id="9803641at2"/>
<protein>
    <submittedName>
        <fullName evidence="9">Type VI secretion system ATPase TssH</fullName>
    </submittedName>
</protein>
<dbReference type="InterPro" id="IPR019489">
    <property type="entry name" value="Clp_ATPase_C"/>
</dbReference>
<feature type="domain" description="AAA+ ATPase" evidence="7">
    <location>
        <begin position="679"/>
        <end position="839"/>
    </location>
</feature>
<keyword evidence="3" id="KW-0547">Nucleotide-binding</keyword>
<dbReference type="PRINTS" id="PR00300">
    <property type="entry name" value="CLPPROTEASEA"/>
</dbReference>
<dbReference type="InterPro" id="IPR041546">
    <property type="entry name" value="ClpA/ClpB_AAA_lid"/>
</dbReference>
<gene>
    <name evidence="9" type="primary">tssH</name>
    <name evidence="9" type="ORF">D3227_08320</name>
</gene>
<dbReference type="Pfam" id="PF02861">
    <property type="entry name" value="Clp_N"/>
    <property type="match status" value="1"/>
</dbReference>
<feature type="compositionally biased region" description="Low complexity" evidence="6">
    <location>
        <begin position="545"/>
        <end position="559"/>
    </location>
</feature>
<keyword evidence="10" id="KW-1185">Reference proteome</keyword>
<dbReference type="Pfam" id="PF00004">
    <property type="entry name" value="AAA"/>
    <property type="match status" value="1"/>
</dbReference>
<dbReference type="SUPFAM" id="SSF52540">
    <property type="entry name" value="P-loop containing nucleoside triphosphate hydrolases"/>
    <property type="match status" value="2"/>
</dbReference>
<keyword evidence="4" id="KW-0067">ATP-binding</keyword>
<dbReference type="InterPro" id="IPR003593">
    <property type="entry name" value="AAA+_ATPase"/>
</dbReference>
<evidence type="ECO:0000256" key="2">
    <source>
        <dbReference type="ARBA" id="ARBA00022737"/>
    </source>
</evidence>
<accession>A0A3A5KVX7</accession>
<sequence>MEQRRSSQSFKRKELVAKLNPVGVRAFKAAADTAKMRGNPYVELVHFVQQLVLSERSDVQMIIADAEIDVGRLTADMTRAVDKLPYGATSVEEFSDHIFHAIQEGWNLAALEFGVEEVRSSHILLACLKTPMLEGLVSKISAEFDKIDADAVIKRFAEVTEGSLEAGAAPTAPATEAPMKRGPGGDSALAKYATNLTQRAGDGKIDPVVGRDPEIRQIVDILMRRRQNNPILTGEAGVGKTAVVEGFALRISQGDVPPTLQNVSVHMLDVGLMQAGASVKGEFEKRLKAVIDEVQSSEKPIILFIDEAHTLIGAGGAAGTGDAANLLKPALARGELRTIAATTWAEYKQHIEKDPALTRRFQVVKIDEPSEAVAVLMLRGVAGVLEQHHKVQILDEAIEAAVGLSHRYIPARQLPDKAVSLLDTACARVAISQHATPAEVEDILRRRQALEVENGIIGREAAIGIEVTDRQARVDAGLAETEGTLAAAQARWEREKALVAKILELRARLRGEGVPLDAVAADEAAGEMAAVDTAGTVVPEAKAPENAQSKAAEANAPKAKASETEAPKTEKPETEAAIGGASPDPAVDLARLRELMAELAEAQGETPLILPSVDRNAVAAVVQDWTGIPTGRMLSSQTEKALRLAGTLSERVVGQDHAMEMIAKRVQTSRAGLGAPEKPVGVFLLCGPSGVGKTETALALAETLYGGEQNLISINMSEFQEAHTVSTLKGAPPGYVGYGKGGILTEAVRRKPYSVILLDEVEKAHPDVHEIFFQVFDKGMMDDSEGRRIDFKNTLILLTSNVGSEVIMDRTKNGTMRAGLDDLDTALRSPLLKVFPAAFLGRVVTIPYYPLSDQMIEAITRHQFAKIARRLRATNDAELVIGDGVMDLVKARCTEIESGGRMIDAILTNTLLPELSRGVLNRSLEGEKMTKVTVGANGDGFTYSFE</sequence>
<keyword evidence="2" id="KW-0677">Repeat</keyword>
<feature type="domain" description="Clp ATPase C-terminal" evidence="8">
    <location>
        <begin position="851"/>
        <end position="943"/>
    </location>
</feature>
<dbReference type="FunFam" id="3.40.50.300:FF:000025">
    <property type="entry name" value="ATP-dependent Clp protease subunit"/>
    <property type="match status" value="1"/>
</dbReference>
<dbReference type="AlphaFoldDB" id="A0A3A5KVX7"/>
<evidence type="ECO:0000256" key="6">
    <source>
        <dbReference type="SAM" id="MobiDB-lite"/>
    </source>
</evidence>
<dbReference type="SUPFAM" id="SSF81923">
    <property type="entry name" value="Double Clp-N motif"/>
    <property type="match status" value="1"/>
</dbReference>
<evidence type="ECO:0000313" key="9">
    <source>
        <dbReference type="EMBL" id="RJT40729.1"/>
    </source>
</evidence>
<comment type="caution">
    <text evidence="9">The sequence shown here is derived from an EMBL/GenBank/DDBJ whole genome shotgun (WGS) entry which is preliminary data.</text>
</comment>
<dbReference type="InterPro" id="IPR017729">
    <property type="entry name" value="ATPase_T6SS_ClpV1"/>
</dbReference>
<feature type="region of interest" description="Disordered" evidence="6">
    <location>
        <begin position="164"/>
        <end position="188"/>
    </location>
</feature>
<dbReference type="SMART" id="SM00382">
    <property type="entry name" value="AAA"/>
    <property type="match status" value="2"/>
</dbReference>
<feature type="compositionally biased region" description="Low complexity" evidence="6">
    <location>
        <begin position="165"/>
        <end position="177"/>
    </location>
</feature>
<dbReference type="GO" id="GO:0034605">
    <property type="term" value="P:cellular response to heat"/>
    <property type="evidence" value="ECO:0007669"/>
    <property type="project" value="TreeGrafter"/>
</dbReference>
<feature type="domain" description="AAA+ ATPase" evidence="7">
    <location>
        <begin position="226"/>
        <end position="367"/>
    </location>
</feature>
<dbReference type="Pfam" id="PF07724">
    <property type="entry name" value="AAA_2"/>
    <property type="match status" value="1"/>
</dbReference>
<dbReference type="InterPro" id="IPR001270">
    <property type="entry name" value="ClpA/B"/>
</dbReference>
<proteinExistence type="inferred from homology"/>
<dbReference type="InterPro" id="IPR036628">
    <property type="entry name" value="Clp_N_dom_sf"/>
</dbReference>
<keyword evidence="5" id="KW-0143">Chaperone</keyword>
<organism evidence="9 10">
    <name type="scientific">Mesorhizobium waimense</name>
    <dbReference type="NCBI Taxonomy" id="1300307"/>
    <lineage>
        <taxon>Bacteria</taxon>
        <taxon>Pseudomonadati</taxon>
        <taxon>Pseudomonadota</taxon>
        <taxon>Alphaproteobacteria</taxon>
        <taxon>Hyphomicrobiales</taxon>
        <taxon>Phyllobacteriaceae</taxon>
        <taxon>Mesorhizobium</taxon>
    </lineage>
</organism>
<dbReference type="InterPro" id="IPR004176">
    <property type="entry name" value="Clp_R_N"/>
</dbReference>
<dbReference type="CDD" id="cd19499">
    <property type="entry name" value="RecA-like_ClpB_Hsp104-like"/>
    <property type="match status" value="1"/>
</dbReference>
<dbReference type="InterPro" id="IPR027417">
    <property type="entry name" value="P-loop_NTPase"/>
</dbReference>
<evidence type="ECO:0000259" key="7">
    <source>
        <dbReference type="SMART" id="SM00382"/>
    </source>
</evidence>
<dbReference type="PANTHER" id="PTHR11638">
    <property type="entry name" value="ATP-DEPENDENT CLP PROTEASE"/>
    <property type="match status" value="1"/>
</dbReference>
<dbReference type="CDD" id="cd00009">
    <property type="entry name" value="AAA"/>
    <property type="match status" value="1"/>
</dbReference>
<evidence type="ECO:0000259" key="8">
    <source>
        <dbReference type="SMART" id="SM01086"/>
    </source>
</evidence>
<evidence type="ECO:0000256" key="4">
    <source>
        <dbReference type="ARBA" id="ARBA00022840"/>
    </source>
</evidence>
<dbReference type="GO" id="GO:0016887">
    <property type="term" value="F:ATP hydrolysis activity"/>
    <property type="evidence" value="ECO:0007669"/>
    <property type="project" value="InterPro"/>
</dbReference>
<dbReference type="Gene3D" id="1.10.1780.10">
    <property type="entry name" value="Clp, N-terminal domain"/>
    <property type="match status" value="1"/>
</dbReference>
<dbReference type="Gene3D" id="1.10.8.60">
    <property type="match status" value="1"/>
</dbReference>
<comment type="similarity">
    <text evidence="1">Belongs to the ClpA/ClpB family.</text>
</comment>